<accession>M1UFU8</accession>
<dbReference type="Proteomes" id="UP000203282">
    <property type="component" value="Segment"/>
</dbReference>
<sequence length="78" mass="9162">MKLKSYEEQRKDRLADAIEDYLNDQNVTSSELYLEMKDVVVDWAKYHQEQAQKSQQVVDFMCGRLVPNKKHATLDALD</sequence>
<keyword evidence="2" id="KW-1185">Reference proteome</keyword>
<evidence type="ECO:0000313" key="2">
    <source>
        <dbReference type="Proteomes" id="UP000203282"/>
    </source>
</evidence>
<reference evidence="1 2" key="1">
    <citation type="submission" date="2010-03" db="EMBL/GenBank/DDBJ databases">
        <title>The Genome Sequence of Cyanophage S-SSM4.</title>
        <authorList>
            <consortium name="The Broad Institute Genome Sequencing Platform"/>
            <person name="Henn M.R."/>
            <person name="Sullivan M.S."/>
            <person name="Osburne M.S."/>
            <person name="Levin J."/>
            <person name="Malboeuf C."/>
            <person name="Casali M."/>
            <person name="Russ C."/>
            <person name="Lennon N."/>
            <person name="Erlich R."/>
            <person name="Young S.K."/>
            <person name="Koehrsen M."/>
            <person name="Yandava C."/>
            <person name="Zeng Q."/>
            <person name="Alvarado L."/>
            <person name="Anderson S."/>
            <person name="Berlin A."/>
            <person name="Borenstein D."/>
            <person name="Chen Z."/>
            <person name="Engels R."/>
            <person name="Freedman E."/>
            <person name="Gellesch M."/>
            <person name="Goldberg J."/>
            <person name="Green L."/>
            <person name="Griggs A."/>
            <person name="Gujja S."/>
            <person name="Heiman D."/>
            <person name="Hepburn T."/>
            <person name="Howarth C."/>
            <person name="Jen D."/>
            <person name="Larson L."/>
            <person name="Lewis B."/>
            <person name="Mehta T."/>
            <person name="Park D."/>
            <person name="Pearson M."/>
            <person name="Roberts A."/>
            <person name="Ryan E."/>
            <person name="Saif S."/>
            <person name="Shea T."/>
            <person name="Shenoy N."/>
            <person name="Sisk P."/>
            <person name="Stolte C."/>
            <person name="Sykes S."/>
            <person name="Walk T."/>
            <person name="White J."/>
            <person name="Yu Q."/>
            <person name="Coleman M.L."/>
            <person name="Huang K.H."/>
            <person name="Weigele P.R."/>
            <person name="DeFrancesco A.S."/>
            <person name="Kern S.E."/>
            <person name="Thompson L.R."/>
            <person name="Fu R."/>
            <person name="Hombeck B."/>
            <person name="Chisholm S.W."/>
            <person name="Haas B."/>
            <person name="Nusbaum C."/>
            <person name="Galagan J."/>
            <person name="Birren B."/>
        </authorList>
    </citation>
    <scope>NUCLEOTIDE SEQUENCE [LARGE SCALE GENOMIC DNA]</scope>
    <source>
        <strain evidence="1 2">S-SSM4</strain>
    </source>
</reference>
<dbReference type="GeneID" id="15013435"/>
<name>M1UFU8_9CAUD</name>
<evidence type="ECO:0000313" key="1">
    <source>
        <dbReference type="EMBL" id="AGG54077.1"/>
    </source>
</evidence>
<dbReference type="EMBL" id="HQ316583">
    <property type="protein sequence ID" value="AGG54077.1"/>
    <property type="molecule type" value="Genomic_DNA"/>
</dbReference>
<proteinExistence type="predicted"/>
<organism evidence="1 2">
    <name type="scientific">Synechococcus phage S-SSM4</name>
    <dbReference type="NCBI Taxonomy" id="536466"/>
    <lineage>
        <taxon>Viruses</taxon>
        <taxon>Duplodnaviria</taxon>
        <taxon>Heunggongvirae</taxon>
        <taxon>Uroviricota</taxon>
        <taxon>Caudoviricetes</taxon>
        <taxon>Pantevenvirales</taxon>
        <taxon>Kyanoviridae</taxon>
        <taxon>Greenvirus</taxon>
        <taxon>Greenvirus ssm4</taxon>
    </lineage>
</organism>
<dbReference type="RefSeq" id="YP_007677202.1">
    <property type="nucleotide sequence ID" value="NC_020875.1"/>
</dbReference>
<protein>
    <submittedName>
        <fullName evidence="1">Uncharacterized protein</fullName>
    </submittedName>
</protein>
<gene>
    <name evidence="1" type="ORF">CYXG_00013</name>
</gene>
<dbReference type="KEGG" id="vg:15013435"/>
<dbReference type="OrthoDB" id="21275at10239"/>